<keyword evidence="2" id="KW-1185">Reference proteome</keyword>
<dbReference type="Gene3D" id="3.40.50.150">
    <property type="entry name" value="Vaccinia Virus protein VP39"/>
    <property type="match status" value="1"/>
</dbReference>
<reference evidence="1 2" key="1">
    <citation type="submission" date="2021-03" db="EMBL/GenBank/DDBJ databases">
        <title>Actinomadura violae sp. nov., isolated from lichen in Thailand.</title>
        <authorList>
            <person name="Kanchanasin P."/>
            <person name="Saeng-In P."/>
            <person name="Phongsopitanun W."/>
            <person name="Yuki M."/>
            <person name="Kudo T."/>
            <person name="Ohkuma M."/>
            <person name="Tanasupawat S."/>
        </authorList>
    </citation>
    <scope>NUCLEOTIDE SEQUENCE [LARGE SCALE GENOMIC DNA]</scope>
    <source>
        <strain evidence="1 2">LCR2-06</strain>
    </source>
</reference>
<keyword evidence="1" id="KW-0808">Transferase</keyword>
<accession>A0ABS3RXQ8</accession>
<name>A0ABS3RXQ8_9ACTN</name>
<gene>
    <name evidence="1" type="ORF">J4709_28525</name>
</gene>
<evidence type="ECO:0000313" key="1">
    <source>
        <dbReference type="EMBL" id="MBO2461535.1"/>
    </source>
</evidence>
<dbReference type="Pfam" id="PF04672">
    <property type="entry name" value="Methyltransf_19"/>
    <property type="match status" value="1"/>
</dbReference>
<dbReference type="InterPro" id="IPR006764">
    <property type="entry name" value="SAM_dep_MeTrfase_SAV2177_type"/>
</dbReference>
<dbReference type="GO" id="GO:0032259">
    <property type="term" value="P:methylation"/>
    <property type="evidence" value="ECO:0007669"/>
    <property type="project" value="UniProtKB-KW"/>
</dbReference>
<organism evidence="1 2">
    <name type="scientific">Actinomadura violacea</name>
    <dbReference type="NCBI Taxonomy" id="2819934"/>
    <lineage>
        <taxon>Bacteria</taxon>
        <taxon>Bacillati</taxon>
        <taxon>Actinomycetota</taxon>
        <taxon>Actinomycetes</taxon>
        <taxon>Streptosporangiales</taxon>
        <taxon>Thermomonosporaceae</taxon>
        <taxon>Actinomadura</taxon>
    </lineage>
</organism>
<dbReference type="InterPro" id="IPR029063">
    <property type="entry name" value="SAM-dependent_MTases_sf"/>
</dbReference>
<comment type="caution">
    <text evidence="1">The sequence shown here is derived from an EMBL/GenBank/DDBJ whole genome shotgun (WGS) entry which is preliminary data.</text>
</comment>
<evidence type="ECO:0000313" key="2">
    <source>
        <dbReference type="Proteomes" id="UP000680206"/>
    </source>
</evidence>
<dbReference type="GO" id="GO:0008168">
    <property type="term" value="F:methyltransferase activity"/>
    <property type="evidence" value="ECO:0007669"/>
    <property type="project" value="UniProtKB-KW"/>
</dbReference>
<dbReference type="Proteomes" id="UP000680206">
    <property type="component" value="Unassembled WGS sequence"/>
</dbReference>
<protein>
    <submittedName>
        <fullName evidence="1">SAM-dependent methyltransferase</fullName>
    </submittedName>
</protein>
<dbReference type="PIRSF" id="PIRSF017393">
    <property type="entry name" value="MTase_SAV2177"/>
    <property type="match status" value="1"/>
</dbReference>
<dbReference type="EMBL" id="JAGEPF010000018">
    <property type="protein sequence ID" value="MBO2461535.1"/>
    <property type="molecule type" value="Genomic_DNA"/>
</dbReference>
<sequence>MTASSFTRAPFSPRVEIDSGVPQWDRVWNYLLHGKDCYAIDREAGDVLMGVYPQVSDMLRQARYAQVRAIQHLVRDAGIRQVLQIRPGLPGVDNTHEVAQRAAPDCRVVYVESDPLVFVHARALLTGASVGSVGHVQADVRDAETVWAGASRWLDLTRPVAVLAGGLEYLPDEQAAAVVPRLLAPLVAGSYLVVSHPTAEHGGAGWQAGADEVAALGAEPVQARSLPQVRAFFSGLDLLEPGLVTCAWWHPDLTSPWAPITTPQYMGVGRVRESAGDRQGRV</sequence>
<dbReference type="SUPFAM" id="SSF53335">
    <property type="entry name" value="S-adenosyl-L-methionine-dependent methyltransferases"/>
    <property type="match status" value="1"/>
</dbReference>
<dbReference type="RefSeq" id="WP_208244893.1">
    <property type="nucleotide sequence ID" value="NZ_JAGEPF010000018.1"/>
</dbReference>
<proteinExistence type="predicted"/>
<keyword evidence="1" id="KW-0489">Methyltransferase</keyword>